<protein>
    <submittedName>
        <fullName evidence="3">Diguanylate cyclase (GGDEF)-like protein</fullName>
    </submittedName>
</protein>
<evidence type="ECO:0000313" key="3">
    <source>
        <dbReference type="EMBL" id="MBB3144014.1"/>
    </source>
</evidence>
<feature type="domain" description="PAC" evidence="1">
    <location>
        <begin position="110"/>
        <end position="161"/>
    </location>
</feature>
<dbReference type="SUPFAM" id="SSF55073">
    <property type="entry name" value="Nucleotide cyclase"/>
    <property type="match status" value="1"/>
</dbReference>
<dbReference type="CDD" id="cd01949">
    <property type="entry name" value="GGDEF"/>
    <property type="match status" value="1"/>
</dbReference>
<dbReference type="SUPFAM" id="SSF55785">
    <property type="entry name" value="PYP-like sensor domain (PAS domain)"/>
    <property type="match status" value="1"/>
</dbReference>
<gene>
    <name evidence="3" type="ORF">FHS21_000397</name>
</gene>
<comment type="caution">
    <text evidence="3">The sequence shown here is derived from an EMBL/GenBank/DDBJ whole genome shotgun (WGS) entry which is preliminary data.</text>
</comment>
<reference evidence="3 4" key="1">
    <citation type="submission" date="2020-08" db="EMBL/GenBank/DDBJ databases">
        <title>Genomic Encyclopedia of Type Strains, Phase III (KMG-III): the genomes of soil and plant-associated and newly described type strains.</title>
        <authorList>
            <person name="Whitman W."/>
        </authorList>
    </citation>
    <scope>NUCLEOTIDE SEQUENCE [LARGE SCALE GENOMIC DNA]</scope>
    <source>
        <strain evidence="3 4">CECT 7015</strain>
    </source>
</reference>
<dbReference type="PROSITE" id="PS50887">
    <property type="entry name" value="GGDEF"/>
    <property type="match status" value="1"/>
</dbReference>
<dbReference type="AlphaFoldDB" id="A0A839U1P1"/>
<evidence type="ECO:0000259" key="1">
    <source>
        <dbReference type="PROSITE" id="PS50113"/>
    </source>
</evidence>
<dbReference type="InterPro" id="IPR043128">
    <property type="entry name" value="Rev_trsase/Diguanyl_cyclase"/>
</dbReference>
<dbReference type="EMBL" id="JACHXN010000001">
    <property type="protein sequence ID" value="MBB3144014.1"/>
    <property type="molecule type" value="Genomic_DNA"/>
</dbReference>
<dbReference type="InterPro" id="IPR000160">
    <property type="entry name" value="GGDEF_dom"/>
</dbReference>
<dbReference type="InterPro" id="IPR052155">
    <property type="entry name" value="Biofilm_reg_signaling"/>
</dbReference>
<dbReference type="InterPro" id="IPR035965">
    <property type="entry name" value="PAS-like_dom_sf"/>
</dbReference>
<feature type="domain" description="GGDEF" evidence="2">
    <location>
        <begin position="193"/>
        <end position="324"/>
    </location>
</feature>
<dbReference type="PANTHER" id="PTHR44757">
    <property type="entry name" value="DIGUANYLATE CYCLASE DGCP"/>
    <property type="match status" value="1"/>
</dbReference>
<sequence>MSDVPLLESAVIARLKAELQAKESIIRDQATALEHSRKIFARASVAARIGVWECSLPDETLHWTDVVYDIFDLPRGAKLDRNQIVECYAENTAKELQRRRKRAIEDRSGFEMDAEIITVQGNRRWIRITATVESENDVPVRIFGMKQDITEQKILLDRTRYLADFDLLTGLANRSQFQMRLADLCKPDAGQSPRGALLLIDLDGFKIINDSLGHPVGDECLKEVANRLLALCHEAEVVARIGGDEFAILLGPQFGQDAITDLAQRIVGSLSKPLEFFGQSPKLGASVGIALIDDCVPSDIVKNADTALYTAKAAGRNTFQVFDPARTPNEKAA</sequence>
<dbReference type="Pfam" id="PF00990">
    <property type="entry name" value="GGDEF"/>
    <property type="match status" value="1"/>
</dbReference>
<proteinExistence type="predicted"/>
<accession>A0A839U1P1</accession>
<dbReference type="RefSeq" id="WP_112527955.1">
    <property type="nucleotide sequence ID" value="NZ_JACHXN010000001.1"/>
</dbReference>
<dbReference type="Proteomes" id="UP000554520">
    <property type="component" value="Unassembled WGS sequence"/>
</dbReference>
<dbReference type="Gene3D" id="3.30.450.20">
    <property type="entry name" value="PAS domain"/>
    <property type="match status" value="1"/>
</dbReference>
<dbReference type="InterPro" id="IPR000700">
    <property type="entry name" value="PAS-assoc_C"/>
</dbReference>
<evidence type="ECO:0000313" key="4">
    <source>
        <dbReference type="Proteomes" id="UP000554520"/>
    </source>
</evidence>
<dbReference type="PROSITE" id="PS50113">
    <property type="entry name" value="PAC"/>
    <property type="match status" value="1"/>
</dbReference>
<organism evidence="3 4">
    <name type="scientific">Phyllobacterium trifolii</name>
    <dbReference type="NCBI Taxonomy" id="300193"/>
    <lineage>
        <taxon>Bacteria</taxon>
        <taxon>Pseudomonadati</taxon>
        <taxon>Pseudomonadota</taxon>
        <taxon>Alphaproteobacteria</taxon>
        <taxon>Hyphomicrobiales</taxon>
        <taxon>Phyllobacteriaceae</taxon>
        <taxon>Phyllobacterium</taxon>
    </lineage>
</organism>
<dbReference type="PANTHER" id="PTHR44757:SF2">
    <property type="entry name" value="BIOFILM ARCHITECTURE MAINTENANCE PROTEIN MBAA"/>
    <property type="match status" value="1"/>
</dbReference>
<evidence type="ECO:0000259" key="2">
    <source>
        <dbReference type="PROSITE" id="PS50887"/>
    </source>
</evidence>
<dbReference type="SMART" id="SM00267">
    <property type="entry name" value="GGDEF"/>
    <property type="match status" value="1"/>
</dbReference>
<name>A0A839U1P1_9HYPH</name>
<dbReference type="NCBIfam" id="TIGR00254">
    <property type="entry name" value="GGDEF"/>
    <property type="match status" value="1"/>
</dbReference>
<dbReference type="InterPro" id="IPR029787">
    <property type="entry name" value="Nucleotide_cyclase"/>
</dbReference>
<dbReference type="Gene3D" id="3.30.70.270">
    <property type="match status" value="1"/>
</dbReference>
<keyword evidence="4" id="KW-1185">Reference proteome</keyword>